<keyword evidence="1" id="KW-1133">Transmembrane helix</keyword>
<organism evidence="2">
    <name type="scientific">Caldilineaceae bacterium SB0664_bin_27</name>
    <dbReference type="NCBI Taxonomy" id="2605260"/>
    <lineage>
        <taxon>Bacteria</taxon>
        <taxon>Bacillati</taxon>
        <taxon>Chloroflexota</taxon>
        <taxon>Caldilineae</taxon>
        <taxon>Caldilineales</taxon>
        <taxon>Caldilineaceae</taxon>
    </lineage>
</organism>
<sequence>MRNVKFVGNAAAQVTVFYLLWFASCGLFILNIVTTLPALRAIAIVFGADQWTLPAVHRFSLLGLAVAAVVFFFWSEASYRRAAKVSLSRFLRAFAWVTGCQLAVIVIAILIPRMVL</sequence>
<comment type="caution">
    <text evidence="2">The sequence shown here is derived from an EMBL/GenBank/DDBJ whole genome shotgun (WGS) entry which is preliminary data.</text>
</comment>
<evidence type="ECO:0000256" key="1">
    <source>
        <dbReference type="SAM" id="Phobius"/>
    </source>
</evidence>
<dbReference type="PROSITE" id="PS51257">
    <property type="entry name" value="PROKAR_LIPOPROTEIN"/>
    <property type="match status" value="1"/>
</dbReference>
<reference evidence="2" key="1">
    <citation type="submission" date="2019-09" db="EMBL/GenBank/DDBJ databases">
        <title>Characterisation of the sponge microbiome using genome-centric metagenomics.</title>
        <authorList>
            <person name="Engelberts J.P."/>
            <person name="Robbins S.J."/>
            <person name="De Goeij J.M."/>
            <person name="Aranda M."/>
            <person name="Bell S.C."/>
            <person name="Webster N.S."/>
        </authorList>
    </citation>
    <scope>NUCLEOTIDE SEQUENCE</scope>
    <source>
        <strain evidence="2">SB0664_bin_27</strain>
    </source>
</reference>
<feature type="transmembrane region" description="Helical" evidence="1">
    <location>
        <begin position="94"/>
        <end position="111"/>
    </location>
</feature>
<keyword evidence="1" id="KW-0812">Transmembrane</keyword>
<proteinExistence type="predicted"/>
<protein>
    <submittedName>
        <fullName evidence="2">Uncharacterized protein</fullName>
    </submittedName>
</protein>
<feature type="transmembrane region" description="Helical" evidence="1">
    <location>
        <begin position="20"/>
        <end position="43"/>
    </location>
</feature>
<gene>
    <name evidence="2" type="ORF">F4Y42_05600</name>
</gene>
<accession>A0A6B0YTX8</accession>
<dbReference type="EMBL" id="VXRG01000049">
    <property type="protein sequence ID" value="MXY92908.1"/>
    <property type="molecule type" value="Genomic_DNA"/>
</dbReference>
<feature type="transmembrane region" description="Helical" evidence="1">
    <location>
        <begin position="55"/>
        <end position="74"/>
    </location>
</feature>
<keyword evidence="1" id="KW-0472">Membrane</keyword>
<dbReference type="AlphaFoldDB" id="A0A6B0YTX8"/>
<name>A0A6B0YTX8_9CHLR</name>
<evidence type="ECO:0000313" key="2">
    <source>
        <dbReference type="EMBL" id="MXY92908.1"/>
    </source>
</evidence>